<dbReference type="RefSeq" id="WP_257792430.1">
    <property type="nucleotide sequence ID" value="NZ_CP021354.1"/>
</dbReference>
<evidence type="ECO:0000313" key="3">
    <source>
        <dbReference type="Proteomes" id="UP001185863"/>
    </source>
</evidence>
<dbReference type="EMBL" id="JAWLUP010000065">
    <property type="protein sequence ID" value="MDV7266947.1"/>
    <property type="molecule type" value="Genomic_DNA"/>
</dbReference>
<dbReference type="Proteomes" id="UP001185863">
    <property type="component" value="Unassembled WGS sequence"/>
</dbReference>
<gene>
    <name evidence="2" type="ORF">R4315_20680</name>
</gene>
<organism evidence="2 3">
    <name type="scientific">Rhodococcus oxybenzonivorans</name>
    <dbReference type="NCBI Taxonomy" id="1990687"/>
    <lineage>
        <taxon>Bacteria</taxon>
        <taxon>Bacillati</taxon>
        <taxon>Actinomycetota</taxon>
        <taxon>Actinomycetes</taxon>
        <taxon>Mycobacteriales</taxon>
        <taxon>Nocardiaceae</taxon>
        <taxon>Rhodococcus</taxon>
    </lineage>
</organism>
<evidence type="ECO:0000313" key="2">
    <source>
        <dbReference type="EMBL" id="MDV7266947.1"/>
    </source>
</evidence>
<reference evidence="2" key="1">
    <citation type="submission" date="2023-10" db="EMBL/GenBank/DDBJ databases">
        <title>Development of a sustainable strategy for remediation of hydrocarbon-contaminated territories based on the waste exchange concept.</title>
        <authorList>
            <person name="Krivoruchko A."/>
        </authorList>
    </citation>
    <scope>NUCLEOTIDE SEQUENCE</scope>
    <source>
        <strain evidence="2">IEGM 68</strain>
    </source>
</reference>
<keyword evidence="1" id="KW-0472">Membrane</keyword>
<accession>A0AAE5A7R3</accession>
<comment type="caution">
    <text evidence="2">The sequence shown here is derived from an EMBL/GenBank/DDBJ whole genome shotgun (WGS) entry which is preliminary data.</text>
</comment>
<keyword evidence="1" id="KW-0812">Transmembrane</keyword>
<sequence length="40" mass="4301">MSIAVVSILIAIGLTPLFVSGGGGLDFRARQLGYRMRARH</sequence>
<keyword evidence="1" id="KW-1133">Transmembrane helix</keyword>
<dbReference type="AlphaFoldDB" id="A0AAE5A7R3"/>
<protein>
    <submittedName>
        <fullName evidence="2">Uncharacterized protein</fullName>
    </submittedName>
</protein>
<evidence type="ECO:0000256" key="1">
    <source>
        <dbReference type="SAM" id="Phobius"/>
    </source>
</evidence>
<name>A0AAE5A7R3_9NOCA</name>
<proteinExistence type="predicted"/>
<feature type="transmembrane region" description="Helical" evidence="1">
    <location>
        <begin position="6"/>
        <end position="27"/>
    </location>
</feature>